<feature type="domain" description="ABC transmembrane type-1" evidence="8">
    <location>
        <begin position="94"/>
        <end position="285"/>
    </location>
</feature>
<dbReference type="OrthoDB" id="9810086at2"/>
<evidence type="ECO:0000256" key="3">
    <source>
        <dbReference type="ARBA" id="ARBA00022475"/>
    </source>
</evidence>
<protein>
    <submittedName>
        <fullName evidence="9">Carbohydrate ABC transporter permease</fullName>
    </submittedName>
</protein>
<feature type="transmembrane region" description="Helical" evidence="7">
    <location>
        <begin position="93"/>
        <end position="117"/>
    </location>
</feature>
<dbReference type="PROSITE" id="PS50928">
    <property type="entry name" value="ABC_TM1"/>
    <property type="match status" value="1"/>
</dbReference>
<dbReference type="AlphaFoldDB" id="A0A3D1JEF7"/>
<evidence type="ECO:0000313" key="9">
    <source>
        <dbReference type="EMBL" id="HCE16902.1"/>
    </source>
</evidence>
<comment type="subcellular location">
    <subcellularLocation>
        <location evidence="1 7">Cell membrane</location>
        <topology evidence="1 7">Multi-pass membrane protein</topology>
    </subcellularLocation>
</comment>
<dbReference type="Proteomes" id="UP000264141">
    <property type="component" value="Unassembled WGS sequence"/>
</dbReference>
<feature type="transmembrane region" description="Helical" evidence="7">
    <location>
        <begin position="129"/>
        <end position="151"/>
    </location>
</feature>
<evidence type="ECO:0000256" key="2">
    <source>
        <dbReference type="ARBA" id="ARBA00022448"/>
    </source>
</evidence>
<dbReference type="GO" id="GO:0055085">
    <property type="term" value="P:transmembrane transport"/>
    <property type="evidence" value="ECO:0007669"/>
    <property type="project" value="InterPro"/>
</dbReference>
<keyword evidence="4 7" id="KW-0812">Transmembrane</keyword>
<comment type="similarity">
    <text evidence="7">Belongs to the binding-protein-dependent transport system permease family.</text>
</comment>
<evidence type="ECO:0000256" key="4">
    <source>
        <dbReference type="ARBA" id="ARBA00022692"/>
    </source>
</evidence>
<feature type="transmembrane region" description="Helical" evidence="7">
    <location>
        <begin position="219"/>
        <end position="242"/>
    </location>
</feature>
<dbReference type="EMBL" id="DPBP01000017">
    <property type="protein sequence ID" value="HCE16902.1"/>
    <property type="molecule type" value="Genomic_DNA"/>
</dbReference>
<dbReference type="PANTHER" id="PTHR43744">
    <property type="entry name" value="ABC TRANSPORTER PERMEASE PROTEIN MG189-RELATED-RELATED"/>
    <property type="match status" value="1"/>
</dbReference>
<feature type="transmembrane region" description="Helical" evidence="7">
    <location>
        <begin position="163"/>
        <end position="181"/>
    </location>
</feature>
<evidence type="ECO:0000256" key="5">
    <source>
        <dbReference type="ARBA" id="ARBA00022989"/>
    </source>
</evidence>
<evidence type="ECO:0000256" key="7">
    <source>
        <dbReference type="RuleBase" id="RU363032"/>
    </source>
</evidence>
<gene>
    <name evidence="9" type="ORF">DEQ80_03490</name>
</gene>
<evidence type="ECO:0000256" key="1">
    <source>
        <dbReference type="ARBA" id="ARBA00004651"/>
    </source>
</evidence>
<dbReference type="InterPro" id="IPR035906">
    <property type="entry name" value="MetI-like_sf"/>
</dbReference>
<feature type="transmembrane region" description="Helical" evidence="7">
    <location>
        <begin position="262"/>
        <end position="284"/>
    </location>
</feature>
<dbReference type="GO" id="GO:0005886">
    <property type="term" value="C:plasma membrane"/>
    <property type="evidence" value="ECO:0007669"/>
    <property type="project" value="UniProtKB-SubCell"/>
</dbReference>
<dbReference type="Gene3D" id="1.10.3720.10">
    <property type="entry name" value="MetI-like"/>
    <property type="match status" value="1"/>
</dbReference>
<evidence type="ECO:0000259" key="8">
    <source>
        <dbReference type="PROSITE" id="PS50928"/>
    </source>
</evidence>
<feature type="transmembrane region" description="Helical" evidence="7">
    <location>
        <begin position="35"/>
        <end position="57"/>
    </location>
</feature>
<name>A0A3D1JEF7_9CHLR</name>
<reference evidence="9 10" key="1">
    <citation type="journal article" date="2018" name="Nat. Biotechnol.">
        <title>A standardized bacterial taxonomy based on genome phylogeny substantially revises the tree of life.</title>
        <authorList>
            <person name="Parks D.H."/>
            <person name="Chuvochina M."/>
            <person name="Waite D.W."/>
            <person name="Rinke C."/>
            <person name="Skarshewski A."/>
            <person name="Chaumeil P.A."/>
            <person name="Hugenholtz P."/>
        </authorList>
    </citation>
    <scope>NUCLEOTIDE SEQUENCE [LARGE SCALE GENOMIC DNA]</scope>
    <source>
        <strain evidence="9">UBA8781</strain>
    </source>
</reference>
<dbReference type="PANTHER" id="PTHR43744:SF8">
    <property type="entry name" value="SN-GLYCEROL-3-PHOSPHATE TRANSPORT SYSTEM PERMEASE PROTEIN UGPE"/>
    <property type="match status" value="1"/>
</dbReference>
<dbReference type="InterPro" id="IPR000515">
    <property type="entry name" value="MetI-like"/>
</dbReference>
<keyword evidence="3" id="KW-1003">Cell membrane</keyword>
<evidence type="ECO:0000256" key="6">
    <source>
        <dbReference type="ARBA" id="ARBA00023136"/>
    </source>
</evidence>
<keyword evidence="5 7" id="KW-1133">Transmembrane helix</keyword>
<comment type="caution">
    <text evidence="9">The sequence shown here is derived from an EMBL/GenBank/DDBJ whole genome shotgun (WGS) entry which is preliminary data.</text>
</comment>
<keyword evidence="2 7" id="KW-0813">Transport</keyword>
<keyword evidence="6 7" id="KW-0472">Membrane</keyword>
<dbReference type="CDD" id="cd06261">
    <property type="entry name" value="TM_PBP2"/>
    <property type="match status" value="1"/>
</dbReference>
<proteinExistence type="inferred from homology"/>
<dbReference type="Pfam" id="PF00528">
    <property type="entry name" value="BPD_transp_1"/>
    <property type="match status" value="1"/>
</dbReference>
<dbReference type="STRING" id="229919.GCA_001050195_02171"/>
<dbReference type="SUPFAM" id="SSF161098">
    <property type="entry name" value="MetI-like"/>
    <property type="match status" value="1"/>
</dbReference>
<organism evidence="9 10">
    <name type="scientific">Anaerolinea thermolimosa</name>
    <dbReference type="NCBI Taxonomy" id="229919"/>
    <lineage>
        <taxon>Bacteria</taxon>
        <taxon>Bacillati</taxon>
        <taxon>Chloroflexota</taxon>
        <taxon>Anaerolineae</taxon>
        <taxon>Anaerolineales</taxon>
        <taxon>Anaerolineaceae</taxon>
        <taxon>Anaerolinea</taxon>
    </lineage>
</organism>
<sequence>MSTSSTTPTHSLPVVSGGDMKNPASYKTIHLLSRIAGYFILIGLTLASIFPLVWMILMSLKDRSETYSGSFFPSKVTFSAYEYVFENLNITLYFWNSIKITLVTVLAVVFLATLAGYAFARIEFPGKQIIFLILLSTLMLPGAVLIIPLFLQLTDLNLIDTHYGLILAYVGGGLPFSMFLMRSFFQTLPSELVDAGRIDGASEFGIFWKIMLPLARPGIATITIFQFMSTWNEFIFAATFIHDPLMRPLQPSLFAMVGRYSTNWPALTAALTLSILPIVIVYILMQRQFVAGLTTGALKG</sequence>
<accession>A0A3D1JEF7</accession>
<evidence type="ECO:0000313" key="10">
    <source>
        <dbReference type="Proteomes" id="UP000264141"/>
    </source>
</evidence>